<evidence type="ECO:0000313" key="1">
    <source>
        <dbReference type="EMBL" id="JAE07120.1"/>
    </source>
</evidence>
<name>A0A0A9F2B2_ARUDO</name>
<sequence>MQTECSTLDNFLYEFLA</sequence>
<dbReference type="AlphaFoldDB" id="A0A0A9F2B2"/>
<reference evidence="1" key="1">
    <citation type="submission" date="2014-09" db="EMBL/GenBank/DDBJ databases">
        <authorList>
            <person name="Magalhaes I.L.F."/>
            <person name="Oliveira U."/>
            <person name="Santos F.R."/>
            <person name="Vidigal T.H.D.A."/>
            <person name="Brescovit A.D."/>
            <person name="Santos A.J."/>
        </authorList>
    </citation>
    <scope>NUCLEOTIDE SEQUENCE</scope>
    <source>
        <tissue evidence="1">Shoot tissue taken approximately 20 cm above the soil surface</tissue>
    </source>
</reference>
<accession>A0A0A9F2B2</accession>
<protein>
    <submittedName>
        <fullName evidence="1">Uncharacterized protein</fullName>
    </submittedName>
</protein>
<proteinExistence type="predicted"/>
<dbReference type="EMBL" id="GBRH01190776">
    <property type="protein sequence ID" value="JAE07120.1"/>
    <property type="molecule type" value="Transcribed_RNA"/>
</dbReference>
<organism evidence="1">
    <name type="scientific">Arundo donax</name>
    <name type="common">Giant reed</name>
    <name type="synonym">Donax arundinaceus</name>
    <dbReference type="NCBI Taxonomy" id="35708"/>
    <lineage>
        <taxon>Eukaryota</taxon>
        <taxon>Viridiplantae</taxon>
        <taxon>Streptophyta</taxon>
        <taxon>Embryophyta</taxon>
        <taxon>Tracheophyta</taxon>
        <taxon>Spermatophyta</taxon>
        <taxon>Magnoliopsida</taxon>
        <taxon>Liliopsida</taxon>
        <taxon>Poales</taxon>
        <taxon>Poaceae</taxon>
        <taxon>PACMAD clade</taxon>
        <taxon>Arundinoideae</taxon>
        <taxon>Arundineae</taxon>
        <taxon>Arundo</taxon>
    </lineage>
</organism>
<reference evidence="1" key="2">
    <citation type="journal article" date="2015" name="Data Brief">
        <title>Shoot transcriptome of the giant reed, Arundo donax.</title>
        <authorList>
            <person name="Barrero R.A."/>
            <person name="Guerrero F.D."/>
            <person name="Moolhuijzen P."/>
            <person name="Goolsby J.A."/>
            <person name="Tidwell J."/>
            <person name="Bellgard S.E."/>
            <person name="Bellgard M.I."/>
        </authorList>
    </citation>
    <scope>NUCLEOTIDE SEQUENCE</scope>
    <source>
        <tissue evidence="1">Shoot tissue taken approximately 20 cm above the soil surface</tissue>
    </source>
</reference>